<keyword evidence="2" id="KW-1185">Reference proteome</keyword>
<proteinExistence type="predicted"/>
<sequence>MSPTLNDGTVLAARRAVEDCRNRLGPEILAYKGEFVNSHLGSIRSAPIYFLGLDPGPIPDFPNLEAQTVGQDIEALLAGAPHKYRAEQWGKGRQSDLQDQVPEAIRRVLSLLDGRLVDLDEAYEIPISNLCFKRYWNEIAGSKARYIDLARRCWMAHLRLLDVIRPVAIVALGTGQRTSAAAFFEAQAREDGLFSRTHVFQGGAARKYEVAVQGTPTPVLCFPHFSRGRGIPPTEVLEWAVGQVAHSAGG</sequence>
<dbReference type="OrthoDB" id="3838047at2"/>
<organism evidence="1 2">
    <name type="scientific">Azospirillum palustre</name>
    <dbReference type="NCBI Taxonomy" id="2044885"/>
    <lineage>
        <taxon>Bacteria</taxon>
        <taxon>Pseudomonadati</taxon>
        <taxon>Pseudomonadota</taxon>
        <taxon>Alphaproteobacteria</taxon>
        <taxon>Rhodospirillales</taxon>
        <taxon>Azospirillaceae</taxon>
        <taxon>Azospirillum</taxon>
    </lineage>
</organism>
<dbReference type="RefSeq" id="WP_098734568.1">
    <property type="nucleotide sequence ID" value="NZ_PDKW01000036.1"/>
</dbReference>
<evidence type="ECO:0000313" key="1">
    <source>
        <dbReference type="EMBL" id="PGH59216.1"/>
    </source>
</evidence>
<accession>A0A2B8BK97</accession>
<gene>
    <name evidence="1" type="ORF">CRT60_00865</name>
</gene>
<evidence type="ECO:0008006" key="3">
    <source>
        <dbReference type="Google" id="ProtNLM"/>
    </source>
</evidence>
<dbReference type="EMBL" id="PDKW01000036">
    <property type="protein sequence ID" value="PGH59216.1"/>
    <property type="molecule type" value="Genomic_DNA"/>
</dbReference>
<dbReference type="AlphaFoldDB" id="A0A2B8BK97"/>
<dbReference type="Proteomes" id="UP000225379">
    <property type="component" value="Unassembled WGS sequence"/>
</dbReference>
<reference evidence="2" key="1">
    <citation type="submission" date="2017-10" db="EMBL/GenBank/DDBJ databases">
        <authorList>
            <person name="Kravchenko I.K."/>
            <person name="Grouzdev D.S."/>
        </authorList>
    </citation>
    <scope>NUCLEOTIDE SEQUENCE [LARGE SCALE GENOMIC DNA]</scope>
    <source>
        <strain evidence="2">B2</strain>
    </source>
</reference>
<protein>
    <recommendedName>
        <fullName evidence="3">Uracil-DNA glycosylase-like domain-containing protein</fullName>
    </recommendedName>
</protein>
<comment type="caution">
    <text evidence="1">The sequence shown here is derived from an EMBL/GenBank/DDBJ whole genome shotgun (WGS) entry which is preliminary data.</text>
</comment>
<evidence type="ECO:0000313" key="2">
    <source>
        <dbReference type="Proteomes" id="UP000225379"/>
    </source>
</evidence>
<name>A0A2B8BK97_9PROT</name>